<reference evidence="3" key="1">
    <citation type="journal article" date="2023" name="Mol. Phylogenet. Evol.">
        <title>Genome-scale phylogeny and comparative genomics of the fungal order Sordariales.</title>
        <authorList>
            <person name="Hensen N."/>
            <person name="Bonometti L."/>
            <person name="Westerberg I."/>
            <person name="Brannstrom I.O."/>
            <person name="Guillou S."/>
            <person name="Cros-Aarteil S."/>
            <person name="Calhoun S."/>
            <person name="Haridas S."/>
            <person name="Kuo A."/>
            <person name="Mondo S."/>
            <person name="Pangilinan J."/>
            <person name="Riley R."/>
            <person name="LaButti K."/>
            <person name="Andreopoulos B."/>
            <person name="Lipzen A."/>
            <person name="Chen C."/>
            <person name="Yan M."/>
            <person name="Daum C."/>
            <person name="Ng V."/>
            <person name="Clum A."/>
            <person name="Steindorff A."/>
            <person name="Ohm R.A."/>
            <person name="Martin F."/>
            <person name="Silar P."/>
            <person name="Natvig D.O."/>
            <person name="Lalanne C."/>
            <person name="Gautier V."/>
            <person name="Ament-Velasquez S.L."/>
            <person name="Kruys A."/>
            <person name="Hutchinson M.I."/>
            <person name="Powell A.J."/>
            <person name="Barry K."/>
            <person name="Miller A.N."/>
            <person name="Grigoriev I.V."/>
            <person name="Debuchy R."/>
            <person name="Gladieux P."/>
            <person name="Hiltunen Thoren M."/>
            <person name="Johannesson H."/>
        </authorList>
    </citation>
    <scope>NUCLEOTIDE SEQUENCE [LARGE SCALE GENOMIC DNA]</scope>
    <source>
        <strain evidence="3">CBS 284.82</strain>
    </source>
</reference>
<comment type="caution">
    <text evidence="2">The sequence shown here is derived from an EMBL/GenBank/DDBJ whole genome shotgun (WGS) entry which is preliminary data.</text>
</comment>
<dbReference type="EMBL" id="MU854329">
    <property type="protein sequence ID" value="KAK4043291.1"/>
    <property type="molecule type" value="Genomic_DNA"/>
</dbReference>
<evidence type="ECO:0000313" key="2">
    <source>
        <dbReference type="EMBL" id="KAK4043291.1"/>
    </source>
</evidence>
<feature type="compositionally biased region" description="Low complexity" evidence="1">
    <location>
        <begin position="1"/>
        <end position="17"/>
    </location>
</feature>
<name>A0AAN6PQV1_9PEZI</name>
<sequence>MANNANASANNKQPAAAKDSAQEEEQLEDMLYRLDQLRQLRSALPRMLEPLMTKHPSPQAAFAAYMQSVDSTNKEVASFQEAFLGLHTDGVFHRARAGQKNPKGLKQWRASEHPDWADPDRKRRRIS</sequence>
<organism evidence="2 3">
    <name type="scientific">Parachaetomium inaequale</name>
    <dbReference type="NCBI Taxonomy" id="2588326"/>
    <lineage>
        <taxon>Eukaryota</taxon>
        <taxon>Fungi</taxon>
        <taxon>Dikarya</taxon>
        <taxon>Ascomycota</taxon>
        <taxon>Pezizomycotina</taxon>
        <taxon>Sordariomycetes</taxon>
        <taxon>Sordariomycetidae</taxon>
        <taxon>Sordariales</taxon>
        <taxon>Chaetomiaceae</taxon>
        <taxon>Parachaetomium</taxon>
    </lineage>
</organism>
<protein>
    <submittedName>
        <fullName evidence="2">Uncharacterized protein</fullName>
    </submittedName>
</protein>
<dbReference type="AlphaFoldDB" id="A0AAN6PQV1"/>
<evidence type="ECO:0000313" key="3">
    <source>
        <dbReference type="Proteomes" id="UP001303115"/>
    </source>
</evidence>
<gene>
    <name evidence="2" type="ORF">C8A01DRAFT_32609</name>
</gene>
<dbReference type="Proteomes" id="UP001303115">
    <property type="component" value="Unassembled WGS sequence"/>
</dbReference>
<feature type="region of interest" description="Disordered" evidence="1">
    <location>
        <begin position="1"/>
        <end position="27"/>
    </location>
</feature>
<keyword evidence="3" id="KW-1185">Reference proteome</keyword>
<feature type="region of interest" description="Disordered" evidence="1">
    <location>
        <begin position="96"/>
        <end position="127"/>
    </location>
</feature>
<evidence type="ECO:0000256" key="1">
    <source>
        <dbReference type="SAM" id="MobiDB-lite"/>
    </source>
</evidence>
<proteinExistence type="predicted"/>
<feature type="compositionally biased region" description="Basic and acidic residues" evidence="1">
    <location>
        <begin position="109"/>
        <end position="121"/>
    </location>
</feature>
<accession>A0AAN6PQV1</accession>